<dbReference type="InterPro" id="IPR003121">
    <property type="entry name" value="SWIB_MDM2_domain"/>
</dbReference>
<dbReference type="InterPro" id="IPR014876">
    <property type="entry name" value="DEK_C"/>
</dbReference>
<evidence type="ECO:0000313" key="5">
    <source>
        <dbReference type="EMBL" id="KFD62687.1"/>
    </source>
</evidence>
<dbReference type="SUPFAM" id="SSF47592">
    <property type="entry name" value="SWIB/MDM2 domain"/>
    <property type="match status" value="1"/>
</dbReference>
<gene>
    <name evidence="4" type="ORF">M513_03797</name>
    <name evidence="5" type="ORF">M514_03797</name>
</gene>
<dbReference type="InterPro" id="IPR036885">
    <property type="entry name" value="SWIB_MDM2_dom_sf"/>
</dbReference>
<dbReference type="CDD" id="cd10567">
    <property type="entry name" value="SWIB-MDM2_like"/>
    <property type="match status" value="1"/>
</dbReference>
<dbReference type="Proteomes" id="UP000030764">
    <property type="component" value="Unassembled WGS sequence"/>
</dbReference>
<dbReference type="Pfam" id="PF08766">
    <property type="entry name" value="DEK_C"/>
    <property type="match status" value="1"/>
</dbReference>
<dbReference type="PROSITE" id="PS51998">
    <property type="entry name" value="DEK_C"/>
    <property type="match status" value="1"/>
</dbReference>
<evidence type="ECO:0000313" key="6">
    <source>
        <dbReference type="Proteomes" id="UP000030764"/>
    </source>
</evidence>
<keyword evidence="6" id="KW-1185">Reference proteome</keyword>
<evidence type="ECO:0000259" key="3">
    <source>
        <dbReference type="PROSITE" id="PS51998"/>
    </source>
</evidence>
<dbReference type="PROSITE" id="PS51925">
    <property type="entry name" value="SWIB_MDM2"/>
    <property type="match status" value="1"/>
</dbReference>
<proteinExistence type="predicted"/>
<dbReference type="Proteomes" id="UP000030758">
    <property type="component" value="Unassembled WGS sequence"/>
</dbReference>
<dbReference type="SMART" id="SM00151">
    <property type="entry name" value="SWIB"/>
    <property type="match status" value="1"/>
</dbReference>
<accession>A0A085ME11</accession>
<dbReference type="PANTHER" id="PTHR13844">
    <property type="entry name" value="SWI/SNF-RELATED MATRIX-ASSOCIATED ACTIN-DEPENDENT REGULATOR OF CHROMATIN SUBFAMILY D"/>
    <property type="match status" value="1"/>
</dbReference>
<dbReference type="AlphaFoldDB" id="A0A085ME11"/>
<dbReference type="EMBL" id="KL367590">
    <property type="protein sequence ID" value="KFD62687.1"/>
    <property type="molecule type" value="Genomic_DNA"/>
</dbReference>
<organism evidence="4 6">
    <name type="scientific">Trichuris suis</name>
    <name type="common">pig whipworm</name>
    <dbReference type="NCBI Taxonomy" id="68888"/>
    <lineage>
        <taxon>Eukaryota</taxon>
        <taxon>Metazoa</taxon>
        <taxon>Ecdysozoa</taxon>
        <taxon>Nematoda</taxon>
        <taxon>Enoplea</taxon>
        <taxon>Dorylaimia</taxon>
        <taxon>Trichinellida</taxon>
        <taxon>Trichuridae</taxon>
        <taxon>Trichuris</taxon>
    </lineage>
</organism>
<reference evidence="4 6" key="1">
    <citation type="journal article" date="2014" name="Nat. Genet.">
        <title>Genome and transcriptome of the porcine whipworm Trichuris suis.</title>
        <authorList>
            <person name="Jex A.R."/>
            <person name="Nejsum P."/>
            <person name="Schwarz E.M."/>
            <person name="Hu L."/>
            <person name="Young N.D."/>
            <person name="Hall R.S."/>
            <person name="Korhonen P.K."/>
            <person name="Liao S."/>
            <person name="Thamsborg S."/>
            <person name="Xia J."/>
            <person name="Xu P."/>
            <person name="Wang S."/>
            <person name="Scheerlinck J.P."/>
            <person name="Hofmann A."/>
            <person name="Sternberg P.W."/>
            <person name="Wang J."/>
            <person name="Gasser R.B."/>
        </authorList>
    </citation>
    <scope>NUCLEOTIDE SEQUENCE [LARGE SCALE GENOMIC DNA]</scope>
    <source>
        <strain evidence="5">DCEP-RM93F</strain>
        <strain evidence="4">DCEP-RM93M</strain>
    </source>
</reference>
<feature type="compositionally biased region" description="Polar residues" evidence="1">
    <location>
        <begin position="84"/>
        <end position="94"/>
    </location>
</feature>
<dbReference type="SUPFAM" id="SSF109715">
    <property type="entry name" value="DEK C-terminal domain"/>
    <property type="match status" value="1"/>
</dbReference>
<dbReference type="Pfam" id="PF02201">
    <property type="entry name" value="SWIB"/>
    <property type="match status" value="1"/>
</dbReference>
<feature type="compositionally biased region" description="Basic residues" evidence="1">
    <location>
        <begin position="151"/>
        <end position="162"/>
    </location>
</feature>
<evidence type="ECO:0000259" key="2">
    <source>
        <dbReference type="PROSITE" id="PS51925"/>
    </source>
</evidence>
<feature type="domain" description="DM2" evidence="2">
    <location>
        <begin position="181"/>
        <end position="258"/>
    </location>
</feature>
<dbReference type="InterPro" id="IPR019835">
    <property type="entry name" value="SWIB_domain"/>
</dbReference>
<evidence type="ECO:0000256" key="1">
    <source>
        <dbReference type="SAM" id="MobiDB-lite"/>
    </source>
</evidence>
<evidence type="ECO:0000313" key="4">
    <source>
        <dbReference type="EMBL" id="KFD55457.1"/>
    </source>
</evidence>
<dbReference type="Gene3D" id="1.10.10.60">
    <property type="entry name" value="Homeodomain-like"/>
    <property type="match status" value="1"/>
</dbReference>
<sequence>MLSKETISSAVQEILLTADLKTLSSKQVREKLEQRFNVSLMNQREEIDGILMDIIAKKFFNSEEAPGCEDIDSSSALSPEDCSENSSCDEASGSDNASCKACGSDANSIPNDPGESDNLESSDSASANEEEDDEEIARRLQLEELGVRKRNMERRLTKAKRLARNESGTPSSGSPKKRRSAYTQECVLSPELAAVMGTDKLARKDVVSRMWKIFKERNLMDPKNKQFVLCDEQLEKVFKTKKFRAFGMMKILKHHIKDARLVQK</sequence>
<feature type="domain" description="DEK-C" evidence="3">
    <location>
        <begin position="1"/>
        <end position="56"/>
    </location>
</feature>
<feature type="region of interest" description="Disordered" evidence="1">
    <location>
        <begin position="69"/>
        <end position="94"/>
    </location>
</feature>
<protein>
    <submittedName>
        <fullName evidence="4">Uncharacterized protein</fullName>
    </submittedName>
</protein>
<feature type="region of interest" description="Disordered" evidence="1">
    <location>
        <begin position="151"/>
        <end position="182"/>
    </location>
</feature>
<name>A0A085ME11_9BILA</name>
<dbReference type="Gene3D" id="1.10.245.10">
    <property type="entry name" value="SWIB/MDM2 domain"/>
    <property type="match status" value="1"/>
</dbReference>
<feature type="region of interest" description="Disordered" evidence="1">
    <location>
        <begin position="107"/>
        <end position="136"/>
    </location>
</feature>
<dbReference type="EMBL" id="KL363200">
    <property type="protein sequence ID" value="KFD55457.1"/>
    <property type="molecule type" value="Genomic_DNA"/>
</dbReference>